<dbReference type="GO" id="GO:0006974">
    <property type="term" value="P:DNA damage response"/>
    <property type="evidence" value="ECO:0007669"/>
    <property type="project" value="InterPro"/>
</dbReference>
<dbReference type="InterPro" id="IPR037151">
    <property type="entry name" value="AlkB-like_sf"/>
</dbReference>
<comment type="caution">
    <text evidence="3">The sequence shown here is derived from an EMBL/GenBank/DDBJ whole genome shotgun (WGS) entry which is preliminary data.</text>
</comment>
<dbReference type="AlphaFoldDB" id="A0A7J7LJB5"/>
<dbReference type="Proteomes" id="UP000541444">
    <property type="component" value="Unassembled WGS sequence"/>
</dbReference>
<evidence type="ECO:0000259" key="2">
    <source>
        <dbReference type="PROSITE" id="PS51471"/>
    </source>
</evidence>
<evidence type="ECO:0000256" key="1">
    <source>
        <dbReference type="ARBA" id="ARBA00007879"/>
    </source>
</evidence>
<dbReference type="PROSITE" id="PS51471">
    <property type="entry name" value="FE2OG_OXY"/>
    <property type="match status" value="1"/>
</dbReference>
<evidence type="ECO:0000313" key="4">
    <source>
        <dbReference type="Proteomes" id="UP000541444"/>
    </source>
</evidence>
<accession>A0A7J7LJB5</accession>
<gene>
    <name evidence="3" type="ORF">GIB67_015118</name>
</gene>
<dbReference type="SUPFAM" id="SSF51197">
    <property type="entry name" value="Clavaminate synthase-like"/>
    <property type="match status" value="1"/>
</dbReference>
<keyword evidence="4" id="KW-1185">Reference proteome</keyword>
<dbReference type="GO" id="GO:0006631">
    <property type="term" value="P:fatty acid metabolic process"/>
    <property type="evidence" value="ECO:0007669"/>
    <property type="project" value="TreeGrafter"/>
</dbReference>
<reference evidence="3 4" key="1">
    <citation type="journal article" date="2020" name="IScience">
        <title>Genome Sequencing of the Endangered Kingdonia uniflora (Circaeasteraceae, Ranunculales) Reveals Potential Mechanisms of Evolutionary Specialization.</title>
        <authorList>
            <person name="Sun Y."/>
            <person name="Deng T."/>
            <person name="Zhang A."/>
            <person name="Moore M.J."/>
            <person name="Landis J.B."/>
            <person name="Lin N."/>
            <person name="Zhang H."/>
            <person name="Zhang X."/>
            <person name="Huang J."/>
            <person name="Zhang X."/>
            <person name="Sun H."/>
            <person name="Wang H."/>
        </authorList>
    </citation>
    <scope>NUCLEOTIDE SEQUENCE [LARGE SCALE GENOMIC DNA]</scope>
    <source>
        <strain evidence="3">TB1705</strain>
        <tissue evidence="3">Leaf</tissue>
    </source>
</reference>
<sequence length="242" mass="27896">MEQEQKRILEAVFGDSSDDEENPKWELIKQITGLYLCTHFLSFDQQSSLISAIKNEGWFTEESHNQAMRFGDLPAWAVELSEAIRVAVSSRECMHEYNEWETCDLDKEVCPLPSNLLWREPLFDQLIVNTYQPGEGICAHVDLMRFEDGIAIVSLESTCVMQFTRGEREADNYEKGESKEDHLITKIPILLTPGSLIIMSGEARYLWKHEINRNAGFQVWKGTEISQKKRTSVTLRKLGYQN</sequence>
<protein>
    <recommendedName>
        <fullName evidence="2">Fe2OG dioxygenase domain-containing protein</fullName>
    </recommendedName>
</protein>
<name>A0A7J7LJB5_9MAGN</name>
<proteinExistence type="inferred from homology"/>
<comment type="similarity">
    <text evidence="1">Belongs to the alkB family.</text>
</comment>
<dbReference type="InterPro" id="IPR005123">
    <property type="entry name" value="Oxoglu/Fe-dep_dioxygenase_dom"/>
</dbReference>
<dbReference type="OrthoDB" id="412814at2759"/>
<dbReference type="PANTHER" id="PTHR21052">
    <property type="entry name" value="SPERMATOGENESIS ASSOCIATED 11-RELATED"/>
    <property type="match status" value="1"/>
</dbReference>
<dbReference type="EMBL" id="JACGCM010002249">
    <property type="protein sequence ID" value="KAF6142632.1"/>
    <property type="molecule type" value="Genomic_DNA"/>
</dbReference>
<dbReference type="PANTHER" id="PTHR21052:SF0">
    <property type="entry name" value="ALPHA-KETOGLUTARATE-DEPENDENT DIOXYGENASE ALKB HOMOLOG 7, MITOCHONDRIAL"/>
    <property type="match status" value="1"/>
</dbReference>
<dbReference type="InterPro" id="IPR027450">
    <property type="entry name" value="AlkB-like"/>
</dbReference>
<dbReference type="GO" id="GO:0005759">
    <property type="term" value="C:mitochondrial matrix"/>
    <property type="evidence" value="ECO:0007669"/>
    <property type="project" value="TreeGrafter"/>
</dbReference>
<dbReference type="InterPro" id="IPR032870">
    <property type="entry name" value="ALKBH7-like"/>
</dbReference>
<evidence type="ECO:0000313" key="3">
    <source>
        <dbReference type="EMBL" id="KAF6142632.1"/>
    </source>
</evidence>
<feature type="domain" description="Fe2OG dioxygenase" evidence="2">
    <location>
        <begin position="122"/>
        <end position="239"/>
    </location>
</feature>
<dbReference type="Pfam" id="PF13532">
    <property type="entry name" value="2OG-FeII_Oxy_2"/>
    <property type="match status" value="1"/>
</dbReference>
<organism evidence="3 4">
    <name type="scientific">Kingdonia uniflora</name>
    <dbReference type="NCBI Taxonomy" id="39325"/>
    <lineage>
        <taxon>Eukaryota</taxon>
        <taxon>Viridiplantae</taxon>
        <taxon>Streptophyta</taxon>
        <taxon>Embryophyta</taxon>
        <taxon>Tracheophyta</taxon>
        <taxon>Spermatophyta</taxon>
        <taxon>Magnoliopsida</taxon>
        <taxon>Ranunculales</taxon>
        <taxon>Circaeasteraceae</taxon>
        <taxon>Kingdonia</taxon>
    </lineage>
</organism>
<dbReference type="Gene3D" id="2.60.120.590">
    <property type="entry name" value="Alpha-ketoglutarate-dependent dioxygenase AlkB-like"/>
    <property type="match status" value="1"/>
</dbReference>